<dbReference type="PRINTS" id="PR00038">
    <property type="entry name" value="HTHLUXR"/>
</dbReference>
<organism evidence="5 6">
    <name type="scientific">Pontivivens insulae</name>
    <dbReference type="NCBI Taxonomy" id="1639689"/>
    <lineage>
        <taxon>Bacteria</taxon>
        <taxon>Pseudomonadati</taxon>
        <taxon>Pseudomonadota</taxon>
        <taxon>Alphaproteobacteria</taxon>
        <taxon>Rhodobacterales</taxon>
        <taxon>Paracoccaceae</taxon>
        <taxon>Pontivivens</taxon>
    </lineage>
</organism>
<dbReference type="GO" id="GO:0006355">
    <property type="term" value="P:regulation of DNA-templated transcription"/>
    <property type="evidence" value="ECO:0007669"/>
    <property type="project" value="InterPro"/>
</dbReference>
<keyword evidence="1 2" id="KW-0597">Phosphoprotein</keyword>
<dbReference type="AlphaFoldDB" id="A0A2R8AAG8"/>
<evidence type="ECO:0000256" key="1">
    <source>
        <dbReference type="ARBA" id="ARBA00022553"/>
    </source>
</evidence>
<dbReference type="RefSeq" id="WP_108781803.1">
    <property type="nucleotide sequence ID" value="NZ_OMKW01000002.1"/>
</dbReference>
<evidence type="ECO:0000259" key="4">
    <source>
        <dbReference type="PROSITE" id="PS50110"/>
    </source>
</evidence>
<feature type="modified residue" description="4-aspartylphosphate" evidence="2">
    <location>
        <position position="54"/>
    </location>
</feature>
<reference evidence="5 6" key="1">
    <citation type="submission" date="2018-03" db="EMBL/GenBank/DDBJ databases">
        <authorList>
            <person name="Keele B.F."/>
        </authorList>
    </citation>
    <scope>NUCLEOTIDE SEQUENCE [LARGE SCALE GENOMIC DNA]</scope>
    <source>
        <strain evidence="5 6">CeCT 8812</strain>
    </source>
</reference>
<evidence type="ECO:0000313" key="5">
    <source>
        <dbReference type="EMBL" id="SPF29078.1"/>
    </source>
</evidence>
<dbReference type="PROSITE" id="PS50110">
    <property type="entry name" value="RESPONSE_REGULATORY"/>
    <property type="match status" value="1"/>
</dbReference>
<name>A0A2R8AAG8_9RHOB</name>
<dbReference type="PROSITE" id="PS50043">
    <property type="entry name" value="HTH_LUXR_2"/>
    <property type="match status" value="1"/>
</dbReference>
<dbReference type="Gene3D" id="3.40.50.2300">
    <property type="match status" value="1"/>
</dbReference>
<dbReference type="CDD" id="cd17535">
    <property type="entry name" value="REC_NarL-like"/>
    <property type="match status" value="1"/>
</dbReference>
<dbReference type="OrthoDB" id="3679796at2"/>
<dbReference type="InterPro" id="IPR000792">
    <property type="entry name" value="Tscrpt_reg_LuxR_C"/>
</dbReference>
<evidence type="ECO:0000259" key="3">
    <source>
        <dbReference type="PROSITE" id="PS50043"/>
    </source>
</evidence>
<dbReference type="SMART" id="SM00421">
    <property type="entry name" value="HTH_LUXR"/>
    <property type="match status" value="1"/>
</dbReference>
<dbReference type="InterPro" id="IPR058245">
    <property type="entry name" value="NreC/VraR/RcsB-like_REC"/>
</dbReference>
<dbReference type="Pfam" id="PF00072">
    <property type="entry name" value="Response_reg"/>
    <property type="match status" value="1"/>
</dbReference>
<evidence type="ECO:0000313" key="6">
    <source>
        <dbReference type="Proteomes" id="UP000244932"/>
    </source>
</evidence>
<dbReference type="Gene3D" id="1.10.10.10">
    <property type="entry name" value="Winged helix-like DNA-binding domain superfamily/Winged helix DNA-binding domain"/>
    <property type="match status" value="1"/>
</dbReference>
<sequence length="203" mass="21697">MPTILIADDHDLVRDTLAAYLANTDGFEVLSVASMGAASDHLRRDGSIDLVLLDYNMPGMDGLNGLRDACRAHRDTKFAIMSGAASPKVASDAIKIGAQGFFPKSAGAVALLGAIRQMLDGETFLPDDYRVAEQGGTASYRGLSPREMETLGHLAQGLSNKEIAREMDLREVTVKLHVKNILAKLDCGNRTQAALLAKEEGAI</sequence>
<dbReference type="PANTHER" id="PTHR45566:SF1">
    <property type="entry name" value="HTH-TYPE TRANSCRIPTIONAL REGULATOR YHJB-RELATED"/>
    <property type="match status" value="1"/>
</dbReference>
<dbReference type="InterPro" id="IPR036388">
    <property type="entry name" value="WH-like_DNA-bd_sf"/>
</dbReference>
<dbReference type="Pfam" id="PF00196">
    <property type="entry name" value="GerE"/>
    <property type="match status" value="1"/>
</dbReference>
<proteinExistence type="predicted"/>
<dbReference type="EMBL" id="OMKW01000002">
    <property type="protein sequence ID" value="SPF29078.1"/>
    <property type="molecule type" value="Genomic_DNA"/>
</dbReference>
<protein>
    <submittedName>
        <fullName evidence="5">Transcriptional regulatory protein LiaR</fullName>
    </submittedName>
</protein>
<dbReference type="InterPro" id="IPR051015">
    <property type="entry name" value="EvgA-like"/>
</dbReference>
<gene>
    <name evidence="5" type="primary">liaR</name>
    <name evidence="5" type="ORF">POI8812_01383</name>
</gene>
<dbReference type="SMART" id="SM00448">
    <property type="entry name" value="REC"/>
    <property type="match status" value="1"/>
</dbReference>
<dbReference type="GO" id="GO:0000160">
    <property type="term" value="P:phosphorelay signal transduction system"/>
    <property type="evidence" value="ECO:0007669"/>
    <property type="project" value="InterPro"/>
</dbReference>
<dbReference type="PROSITE" id="PS00622">
    <property type="entry name" value="HTH_LUXR_1"/>
    <property type="match status" value="1"/>
</dbReference>
<dbReference type="CDD" id="cd06170">
    <property type="entry name" value="LuxR_C_like"/>
    <property type="match status" value="1"/>
</dbReference>
<keyword evidence="6" id="KW-1185">Reference proteome</keyword>
<dbReference type="SUPFAM" id="SSF52172">
    <property type="entry name" value="CheY-like"/>
    <property type="match status" value="1"/>
</dbReference>
<dbReference type="PANTHER" id="PTHR45566">
    <property type="entry name" value="HTH-TYPE TRANSCRIPTIONAL REGULATOR YHJB-RELATED"/>
    <property type="match status" value="1"/>
</dbReference>
<dbReference type="InterPro" id="IPR001789">
    <property type="entry name" value="Sig_transdc_resp-reg_receiver"/>
</dbReference>
<dbReference type="Proteomes" id="UP000244932">
    <property type="component" value="Unassembled WGS sequence"/>
</dbReference>
<feature type="domain" description="HTH luxR-type" evidence="3">
    <location>
        <begin position="136"/>
        <end position="201"/>
    </location>
</feature>
<feature type="domain" description="Response regulatory" evidence="4">
    <location>
        <begin position="3"/>
        <end position="119"/>
    </location>
</feature>
<evidence type="ECO:0000256" key="2">
    <source>
        <dbReference type="PROSITE-ProRule" id="PRU00169"/>
    </source>
</evidence>
<dbReference type="InterPro" id="IPR011006">
    <property type="entry name" value="CheY-like_superfamily"/>
</dbReference>
<accession>A0A2R8AAG8</accession>